<keyword evidence="2" id="KW-1185">Reference proteome</keyword>
<sequence length="99" mass="11054">MFFYIPTVFFVARVNSRALLFNLKVFAALLRLCIQEVSDTFLAHRLDWRRGLVRATESTQATELMQATGPDCCVAVQATGSTQRPGHNCWFAVQATGLT</sequence>
<proteinExistence type="predicted"/>
<reference evidence="1" key="2">
    <citation type="submission" date="2020-11" db="EMBL/GenBank/DDBJ databases">
        <authorList>
            <person name="McCartney M.A."/>
            <person name="Auch B."/>
            <person name="Kono T."/>
            <person name="Mallez S."/>
            <person name="Becker A."/>
            <person name="Gohl D.M."/>
            <person name="Silverstein K.A.T."/>
            <person name="Koren S."/>
            <person name="Bechman K.B."/>
            <person name="Herman A."/>
            <person name="Abrahante J.E."/>
            <person name="Garbe J."/>
        </authorList>
    </citation>
    <scope>NUCLEOTIDE SEQUENCE</scope>
    <source>
        <strain evidence="1">Duluth1</strain>
        <tissue evidence="1">Whole animal</tissue>
    </source>
</reference>
<dbReference type="Proteomes" id="UP000828390">
    <property type="component" value="Unassembled WGS sequence"/>
</dbReference>
<protein>
    <submittedName>
        <fullName evidence="1">Uncharacterized protein</fullName>
    </submittedName>
</protein>
<dbReference type="AlphaFoldDB" id="A0A9D4J8K8"/>
<reference evidence="1" key="1">
    <citation type="journal article" date="2019" name="bioRxiv">
        <title>The Genome of the Zebra Mussel, Dreissena polymorpha: A Resource for Invasive Species Research.</title>
        <authorList>
            <person name="McCartney M.A."/>
            <person name="Auch B."/>
            <person name="Kono T."/>
            <person name="Mallez S."/>
            <person name="Zhang Y."/>
            <person name="Obille A."/>
            <person name="Becker A."/>
            <person name="Abrahante J.E."/>
            <person name="Garbe J."/>
            <person name="Badalamenti J.P."/>
            <person name="Herman A."/>
            <person name="Mangelson H."/>
            <person name="Liachko I."/>
            <person name="Sullivan S."/>
            <person name="Sone E.D."/>
            <person name="Koren S."/>
            <person name="Silverstein K.A.T."/>
            <person name="Beckman K.B."/>
            <person name="Gohl D.M."/>
        </authorList>
    </citation>
    <scope>NUCLEOTIDE SEQUENCE</scope>
    <source>
        <strain evidence="1">Duluth1</strain>
        <tissue evidence="1">Whole animal</tissue>
    </source>
</reference>
<name>A0A9D4J8K8_DREPO</name>
<gene>
    <name evidence="1" type="ORF">DPMN_152675</name>
</gene>
<dbReference type="EMBL" id="JAIWYP010000007">
    <property type="protein sequence ID" value="KAH3799072.1"/>
    <property type="molecule type" value="Genomic_DNA"/>
</dbReference>
<organism evidence="1 2">
    <name type="scientific">Dreissena polymorpha</name>
    <name type="common">Zebra mussel</name>
    <name type="synonym">Mytilus polymorpha</name>
    <dbReference type="NCBI Taxonomy" id="45954"/>
    <lineage>
        <taxon>Eukaryota</taxon>
        <taxon>Metazoa</taxon>
        <taxon>Spiralia</taxon>
        <taxon>Lophotrochozoa</taxon>
        <taxon>Mollusca</taxon>
        <taxon>Bivalvia</taxon>
        <taxon>Autobranchia</taxon>
        <taxon>Heteroconchia</taxon>
        <taxon>Euheterodonta</taxon>
        <taxon>Imparidentia</taxon>
        <taxon>Neoheterodontei</taxon>
        <taxon>Myida</taxon>
        <taxon>Dreissenoidea</taxon>
        <taxon>Dreissenidae</taxon>
        <taxon>Dreissena</taxon>
    </lineage>
</organism>
<accession>A0A9D4J8K8</accession>
<evidence type="ECO:0000313" key="2">
    <source>
        <dbReference type="Proteomes" id="UP000828390"/>
    </source>
</evidence>
<evidence type="ECO:0000313" key="1">
    <source>
        <dbReference type="EMBL" id="KAH3799072.1"/>
    </source>
</evidence>
<comment type="caution">
    <text evidence="1">The sequence shown here is derived from an EMBL/GenBank/DDBJ whole genome shotgun (WGS) entry which is preliminary data.</text>
</comment>